<feature type="transmembrane region" description="Helical" evidence="1">
    <location>
        <begin position="79"/>
        <end position="99"/>
    </location>
</feature>
<dbReference type="Proteomes" id="UP001597187">
    <property type="component" value="Unassembled WGS sequence"/>
</dbReference>
<keyword evidence="1" id="KW-0812">Transmembrane</keyword>
<protein>
    <submittedName>
        <fullName evidence="2">DUF6789 family protein</fullName>
    </submittedName>
</protein>
<evidence type="ECO:0000256" key="1">
    <source>
        <dbReference type="SAM" id="Phobius"/>
    </source>
</evidence>
<accession>A0ABD6AYI4</accession>
<evidence type="ECO:0000313" key="2">
    <source>
        <dbReference type="EMBL" id="MFD1514886.1"/>
    </source>
</evidence>
<dbReference type="Pfam" id="PF20587">
    <property type="entry name" value="DUF6789"/>
    <property type="match status" value="1"/>
</dbReference>
<dbReference type="InterPro" id="IPR046739">
    <property type="entry name" value="DUF6789"/>
</dbReference>
<proteinExistence type="predicted"/>
<sequence length="170" mass="18025">MPDATTEFDDPTLAEQVEEYDRLFGIVGDGLIGAAGGLVGTALMTGVLFVAAQVGAFSFTSFASLADPLGLGDVSQPVLVGYLIFLANGMVPWPLLFAALMEYLPGERPPVSGMFFGAALWTGFVLGFYTDYTGLTLALYAVFTLVAHLVYGFGVGLVFEYLSNRPESLV</sequence>
<dbReference type="AlphaFoldDB" id="A0ABD6AYI4"/>
<keyword evidence="1" id="KW-0472">Membrane</keyword>
<dbReference type="RefSeq" id="WP_250874817.1">
    <property type="nucleotide sequence ID" value="NZ_JALXFV010000008.1"/>
</dbReference>
<feature type="transmembrane region" description="Helical" evidence="1">
    <location>
        <begin position="31"/>
        <end position="59"/>
    </location>
</feature>
<keyword evidence="1" id="KW-1133">Transmembrane helix</keyword>
<gene>
    <name evidence="2" type="ORF">ACFSBT_16520</name>
</gene>
<comment type="caution">
    <text evidence="2">The sequence shown here is derived from an EMBL/GenBank/DDBJ whole genome shotgun (WGS) entry which is preliminary data.</text>
</comment>
<evidence type="ECO:0000313" key="3">
    <source>
        <dbReference type="Proteomes" id="UP001597187"/>
    </source>
</evidence>
<organism evidence="2 3">
    <name type="scientific">Halomarina rubra</name>
    <dbReference type="NCBI Taxonomy" id="2071873"/>
    <lineage>
        <taxon>Archaea</taxon>
        <taxon>Methanobacteriati</taxon>
        <taxon>Methanobacteriota</taxon>
        <taxon>Stenosarchaea group</taxon>
        <taxon>Halobacteria</taxon>
        <taxon>Halobacteriales</taxon>
        <taxon>Natronomonadaceae</taxon>
        <taxon>Halomarina</taxon>
    </lineage>
</organism>
<keyword evidence="3" id="KW-1185">Reference proteome</keyword>
<reference evidence="2 3" key="1">
    <citation type="journal article" date="2019" name="Int. J. Syst. Evol. Microbiol.">
        <title>The Global Catalogue of Microorganisms (GCM) 10K type strain sequencing project: providing services to taxonomists for standard genome sequencing and annotation.</title>
        <authorList>
            <consortium name="The Broad Institute Genomics Platform"/>
            <consortium name="The Broad Institute Genome Sequencing Center for Infectious Disease"/>
            <person name="Wu L."/>
            <person name="Ma J."/>
        </authorList>
    </citation>
    <scope>NUCLEOTIDE SEQUENCE [LARGE SCALE GENOMIC DNA]</scope>
    <source>
        <strain evidence="2 3">CGMCC 1.12563</strain>
    </source>
</reference>
<name>A0ABD6AYI4_9EURY</name>
<feature type="transmembrane region" description="Helical" evidence="1">
    <location>
        <begin position="135"/>
        <end position="159"/>
    </location>
</feature>
<feature type="transmembrane region" description="Helical" evidence="1">
    <location>
        <begin position="111"/>
        <end position="129"/>
    </location>
</feature>
<dbReference type="EMBL" id="JBHUDC010000008">
    <property type="protein sequence ID" value="MFD1514886.1"/>
    <property type="molecule type" value="Genomic_DNA"/>
</dbReference>